<evidence type="ECO:0000256" key="1">
    <source>
        <dbReference type="SAM" id="MobiDB-lite"/>
    </source>
</evidence>
<dbReference type="GO" id="GO:0004672">
    <property type="term" value="F:protein kinase activity"/>
    <property type="evidence" value="ECO:0007669"/>
    <property type="project" value="InterPro"/>
</dbReference>
<reference evidence="3" key="1">
    <citation type="submission" date="2022-08" db="UniProtKB">
        <authorList>
            <consortium name="EnsemblMetazoa"/>
        </authorList>
    </citation>
    <scope>IDENTIFICATION</scope>
    <source>
        <strain evidence="3">05x7-T-G4-1.051#20</strain>
    </source>
</reference>
<dbReference type="OMA" id="HIEALCE"/>
<dbReference type="EnsemblMetazoa" id="G4857.2">
    <property type="protein sequence ID" value="G4857.2:cds"/>
    <property type="gene ID" value="G4857"/>
</dbReference>
<dbReference type="Gene3D" id="3.30.200.20">
    <property type="entry name" value="Phosphorylase Kinase, domain 1"/>
    <property type="match status" value="1"/>
</dbReference>
<dbReference type="InterPro" id="IPR000719">
    <property type="entry name" value="Prot_kinase_dom"/>
</dbReference>
<evidence type="ECO:0000313" key="4">
    <source>
        <dbReference type="Proteomes" id="UP000005408"/>
    </source>
</evidence>
<protein>
    <recommendedName>
        <fullName evidence="2">Protein kinase domain-containing protein</fullName>
    </recommendedName>
</protein>
<sequence length="479" mass="53587">MSQCTECSNTGENGSGGINSVSKGDRYTSSGAIPSGTGDHGQPVQNRQIKSLQFSEPSKDPLTSQIDNLSPTTRGKVQVIIESLSNHSAVVVEDEKGRPSLQYNQKQKLYWDASNANKIAVPKSEQDIKAKTEVCLEMLEYLKLEKAPSGVVLNKLEIHTERGQYRENIEFEKTKEVLGRGNSAGDIVVIKDKVTGNEHAQKTIMISVFRPEEIRAWVDLSMEGVSPELYMFRLDGNKVVVHMEKLDNAVTLNDVINKHIDTLRHTNAALLKPFSLSVFHNLLEVVHTMHEKGWTHRDLHSGNVMIQKESDCEVKVKVLDFGNAGRIDSKGGLSGIKSDVLNALRTFSALYLGEEFQSQLDLEQNWKQRVLERMQGLDDKEKGEMFCLFESALRVLSADDILNLKQTVEDMAEQDSVTEVMKEVVPILFPEEFPQNEESGSDEDSVDFAPPSIESIIQRLRRSIMVGQLFKQDPVIMIG</sequence>
<dbReference type="Proteomes" id="UP000005408">
    <property type="component" value="Unassembled WGS sequence"/>
</dbReference>
<evidence type="ECO:0000313" key="3">
    <source>
        <dbReference type="EnsemblMetazoa" id="G4857.3:cds"/>
    </source>
</evidence>
<name>A0A8W8N6F6_MAGGI</name>
<dbReference type="SUPFAM" id="SSF56112">
    <property type="entry name" value="Protein kinase-like (PK-like)"/>
    <property type="match status" value="1"/>
</dbReference>
<dbReference type="Gene3D" id="1.10.510.10">
    <property type="entry name" value="Transferase(Phosphotransferase) domain 1"/>
    <property type="match status" value="1"/>
</dbReference>
<keyword evidence="4" id="KW-1185">Reference proteome</keyword>
<dbReference type="Pfam" id="PF00069">
    <property type="entry name" value="Pkinase"/>
    <property type="match status" value="1"/>
</dbReference>
<feature type="compositionally biased region" description="Polar residues" evidence="1">
    <location>
        <begin position="1"/>
        <end position="32"/>
    </location>
</feature>
<proteinExistence type="predicted"/>
<dbReference type="SMART" id="SM00220">
    <property type="entry name" value="S_TKc"/>
    <property type="match status" value="1"/>
</dbReference>
<feature type="domain" description="Protein kinase" evidence="2">
    <location>
        <begin position="172"/>
        <end position="479"/>
    </location>
</feature>
<dbReference type="InterPro" id="IPR011009">
    <property type="entry name" value="Kinase-like_dom_sf"/>
</dbReference>
<evidence type="ECO:0000259" key="2">
    <source>
        <dbReference type="PROSITE" id="PS50011"/>
    </source>
</evidence>
<feature type="region of interest" description="Disordered" evidence="1">
    <location>
        <begin position="1"/>
        <end position="45"/>
    </location>
</feature>
<dbReference type="GO" id="GO:0005524">
    <property type="term" value="F:ATP binding"/>
    <property type="evidence" value="ECO:0007669"/>
    <property type="project" value="InterPro"/>
</dbReference>
<organism evidence="3 4">
    <name type="scientific">Magallana gigas</name>
    <name type="common">Pacific oyster</name>
    <name type="synonym">Crassostrea gigas</name>
    <dbReference type="NCBI Taxonomy" id="29159"/>
    <lineage>
        <taxon>Eukaryota</taxon>
        <taxon>Metazoa</taxon>
        <taxon>Spiralia</taxon>
        <taxon>Lophotrochozoa</taxon>
        <taxon>Mollusca</taxon>
        <taxon>Bivalvia</taxon>
        <taxon>Autobranchia</taxon>
        <taxon>Pteriomorphia</taxon>
        <taxon>Ostreida</taxon>
        <taxon>Ostreoidea</taxon>
        <taxon>Ostreidae</taxon>
        <taxon>Magallana</taxon>
    </lineage>
</organism>
<dbReference type="EnsemblMetazoa" id="G4857.3">
    <property type="protein sequence ID" value="G4857.3:cds"/>
    <property type="gene ID" value="G4857"/>
</dbReference>
<accession>A0A8W8N6F6</accession>
<dbReference type="OrthoDB" id="6128227at2759"/>
<dbReference type="AlphaFoldDB" id="A0A8W8N6F6"/>
<dbReference type="PROSITE" id="PS50011">
    <property type="entry name" value="PROTEIN_KINASE_DOM"/>
    <property type="match status" value="1"/>
</dbReference>